<accession>A0A0J0XTN0</accession>
<organism evidence="2 3">
    <name type="scientific">Cutaneotrichosporon oleaginosum</name>
    <dbReference type="NCBI Taxonomy" id="879819"/>
    <lineage>
        <taxon>Eukaryota</taxon>
        <taxon>Fungi</taxon>
        <taxon>Dikarya</taxon>
        <taxon>Basidiomycota</taxon>
        <taxon>Agaricomycotina</taxon>
        <taxon>Tremellomycetes</taxon>
        <taxon>Trichosporonales</taxon>
        <taxon>Trichosporonaceae</taxon>
        <taxon>Cutaneotrichosporon</taxon>
    </lineage>
</organism>
<keyword evidence="1" id="KW-0812">Transmembrane</keyword>
<evidence type="ECO:0000313" key="2">
    <source>
        <dbReference type="EMBL" id="KLT44422.1"/>
    </source>
</evidence>
<dbReference type="EMBL" id="KQ087187">
    <property type="protein sequence ID" value="KLT44422.1"/>
    <property type="molecule type" value="Genomic_DNA"/>
</dbReference>
<feature type="transmembrane region" description="Helical" evidence="1">
    <location>
        <begin position="165"/>
        <end position="189"/>
    </location>
</feature>
<sequence length="193" mass="20107">MLASTLLLATVAAATPFPRSLYLPAELRLDFGAELTARQFDNGTLSSAAPNASVTPAPAPASASASASPSFFVTTYAGETYTYAAPEAPVAPWGVESCSSCVIRVDDICKSVAECMSRPEALEKRLCEKQDQVAECYKCSRETTQLSEAAQLNMTTNKRYCAKRFGIGSGALSSLAVSGGAVAAALVAFSTLL</sequence>
<protein>
    <submittedName>
        <fullName evidence="2">Uncharacterized protein</fullName>
    </submittedName>
</protein>
<proteinExistence type="predicted"/>
<keyword evidence="1" id="KW-0472">Membrane</keyword>
<dbReference type="Proteomes" id="UP000053611">
    <property type="component" value="Unassembled WGS sequence"/>
</dbReference>
<name>A0A0J0XTN0_9TREE</name>
<evidence type="ECO:0000256" key="1">
    <source>
        <dbReference type="SAM" id="Phobius"/>
    </source>
</evidence>
<keyword evidence="1" id="KW-1133">Transmembrane helix</keyword>
<dbReference type="GeneID" id="28987081"/>
<gene>
    <name evidence="2" type="ORF">CC85DRAFT_326559</name>
</gene>
<dbReference type="RefSeq" id="XP_018280913.1">
    <property type="nucleotide sequence ID" value="XM_018426478.1"/>
</dbReference>
<keyword evidence="3" id="KW-1185">Reference proteome</keyword>
<reference evidence="2 3" key="1">
    <citation type="submission" date="2015-03" db="EMBL/GenBank/DDBJ databases">
        <title>Genomics and transcriptomics of the oil-accumulating basidiomycete yeast T. oleaginosus allow insights into substrate utilization and the diverse evolutionary trajectories of mating systems in fungi.</title>
        <authorList>
            <consortium name="DOE Joint Genome Institute"/>
            <person name="Kourist R."/>
            <person name="Kracht O."/>
            <person name="Bracharz F."/>
            <person name="Lipzen A."/>
            <person name="Nolan M."/>
            <person name="Ohm R."/>
            <person name="Grigoriev I."/>
            <person name="Sun S."/>
            <person name="Heitman J."/>
            <person name="Bruck T."/>
            <person name="Nowrousian M."/>
        </authorList>
    </citation>
    <scope>NUCLEOTIDE SEQUENCE [LARGE SCALE GENOMIC DNA]</scope>
    <source>
        <strain evidence="2 3">IBC0246</strain>
    </source>
</reference>
<evidence type="ECO:0000313" key="3">
    <source>
        <dbReference type="Proteomes" id="UP000053611"/>
    </source>
</evidence>
<dbReference type="AlphaFoldDB" id="A0A0J0XTN0"/>